<keyword evidence="3" id="KW-0408">Iron</keyword>
<dbReference type="GO" id="GO:0005737">
    <property type="term" value="C:cytoplasm"/>
    <property type="evidence" value="ECO:0007669"/>
    <property type="project" value="UniProtKB-ARBA"/>
</dbReference>
<evidence type="ECO:0000256" key="2">
    <source>
        <dbReference type="ARBA" id="ARBA00022496"/>
    </source>
</evidence>
<feature type="region of interest" description="Disordered" evidence="4">
    <location>
        <begin position="24"/>
        <end position="51"/>
    </location>
</feature>
<keyword evidence="2" id="KW-0406">Ion transport</keyword>
<evidence type="ECO:0000256" key="1">
    <source>
        <dbReference type="ARBA" id="ARBA00008183"/>
    </source>
</evidence>
<dbReference type="GO" id="GO:0016226">
    <property type="term" value="P:iron-sulfur cluster assembly"/>
    <property type="evidence" value="ECO:0007669"/>
    <property type="project" value="InterPro"/>
</dbReference>
<dbReference type="Pfam" id="PF01491">
    <property type="entry name" value="Frataxin_Cyay"/>
    <property type="match status" value="1"/>
</dbReference>
<accession>A0A077ZU49</accession>
<dbReference type="AlphaFoldDB" id="A0A077ZU49"/>
<reference evidence="5 6" key="1">
    <citation type="submission" date="2014-06" db="EMBL/GenBank/DDBJ databases">
        <authorList>
            <person name="Swart Estienne"/>
        </authorList>
    </citation>
    <scope>NUCLEOTIDE SEQUENCE [LARGE SCALE GENOMIC DNA]</scope>
    <source>
        <strain evidence="5 6">130c</strain>
    </source>
</reference>
<keyword evidence="2" id="KW-0813">Transport</keyword>
<organism evidence="5 6">
    <name type="scientific">Stylonychia lemnae</name>
    <name type="common">Ciliate</name>
    <dbReference type="NCBI Taxonomy" id="5949"/>
    <lineage>
        <taxon>Eukaryota</taxon>
        <taxon>Sar</taxon>
        <taxon>Alveolata</taxon>
        <taxon>Ciliophora</taxon>
        <taxon>Intramacronucleata</taxon>
        <taxon>Spirotrichea</taxon>
        <taxon>Stichotrichia</taxon>
        <taxon>Sporadotrichida</taxon>
        <taxon>Oxytrichidae</taxon>
        <taxon>Stylonychinae</taxon>
        <taxon>Stylonychia</taxon>
    </lineage>
</organism>
<comment type="similarity">
    <text evidence="1">Belongs to the frataxin family.</text>
</comment>
<evidence type="ECO:0000256" key="4">
    <source>
        <dbReference type="SAM" id="MobiDB-lite"/>
    </source>
</evidence>
<evidence type="ECO:0000256" key="3">
    <source>
        <dbReference type="ARBA" id="ARBA00023004"/>
    </source>
</evidence>
<sequence length="158" mass="18644">MAQQAIFKFSNQNQYNVYDSYMQRSPEEKQARQRQRRQAKQNQENQMSQEDFDNKVVESLAKFQVAFDQLKSQNPQGKIEIVKKSPTELEIKIKQFGSYRFYADQSSMQLFLQSPESGLHNYQFDSNNGQWTSMMQVHFLEELLVREVTPKTNGMLVL</sequence>
<dbReference type="Gene3D" id="3.30.920.10">
    <property type="entry name" value="Frataxin/CyaY"/>
    <property type="match status" value="1"/>
</dbReference>
<dbReference type="GO" id="GO:0006826">
    <property type="term" value="P:iron ion transport"/>
    <property type="evidence" value="ECO:0007669"/>
    <property type="project" value="UniProtKB-KW"/>
</dbReference>
<dbReference type="SUPFAM" id="SSF55387">
    <property type="entry name" value="Frataxin/Nqo15-like"/>
    <property type="match status" value="1"/>
</dbReference>
<dbReference type="Proteomes" id="UP000039865">
    <property type="component" value="Unassembled WGS sequence"/>
</dbReference>
<evidence type="ECO:0000313" key="5">
    <source>
        <dbReference type="EMBL" id="CDW73433.1"/>
    </source>
</evidence>
<dbReference type="EMBL" id="CCKQ01002341">
    <property type="protein sequence ID" value="CDW73433.1"/>
    <property type="molecule type" value="Genomic_DNA"/>
</dbReference>
<dbReference type="GO" id="GO:0008199">
    <property type="term" value="F:ferric iron binding"/>
    <property type="evidence" value="ECO:0007669"/>
    <property type="project" value="InterPro"/>
</dbReference>
<protein>
    <submittedName>
        <fullName evidence="5">Uncharacterized protein</fullName>
    </submittedName>
</protein>
<keyword evidence="2" id="KW-0410">Iron transport</keyword>
<name>A0A077ZU49_STYLE</name>
<dbReference type="InterPro" id="IPR002908">
    <property type="entry name" value="Frataxin/CyaY"/>
</dbReference>
<dbReference type="InterPro" id="IPR036524">
    <property type="entry name" value="Frataxin/CyaY_sf"/>
</dbReference>
<gene>
    <name evidence="5" type="primary">Contig6334.g295</name>
    <name evidence="5" type="ORF">STYLEM_2410</name>
</gene>
<keyword evidence="6" id="KW-1185">Reference proteome</keyword>
<evidence type="ECO:0000313" key="6">
    <source>
        <dbReference type="Proteomes" id="UP000039865"/>
    </source>
</evidence>
<dbReference type="InParanoid" id="A0A077ZU49"/>
<dbReference type="PROSITE" id="PS50810">
    <property type="entry name" value="FRATAXIN_2"/>
    <property type="match status" value="1"/>
</dbReference>
<proteinExistence type="inferred from homology"/>